<reference evidence="1" key="2">
    <citation type="journal article" date="2015" name="Fish Shellfish Immunol.">
        <title>Early steps in the European eel (Anguilla anguilla)-Vibrio vulnificus interaction in the gills: Role of the RtxA13 toxin.</title>
        <authorList>
            <person name="Callol A."/>
            <person name="Pajuelo D."/>
            <person name="Ebbesson L."/>
            <person name="Teles M."/>
            <person name="MacKenzie S."/>
            <person name="Amaro C."/>
        </authorList>
    </citation>
    <scope>NUCLEOTIDE SEQUENCE</scope>
</reference>
<name>A0A0E9W3H2_ANGAN</name>
<dbReference type="AlphaFoldDB" id="A0A0E9W3H2"/>
<accession>A0A0E9W3H2</accession>
<proteinExistence type="predicted"/>
<evidence type="ECO:0000313" key="1">
    <source>
        <dbReference type="EMBL" id="JAH84892.1"/>
    </source>
</evidence>
<dbReference type="EMBL" id="GBXM01023685">
    <property type="protein sequence ID" value="JAH84892.1"/>
    <property type="molecule type" value="Transcribed_RNA"/>
</dbReference>
<protein>
    <submittedName>
        <fullName evidence="1">Uncharacterized protein</fullName>
    </submittedName>
</protein>
<organism evidence="1">
    <name type="scientific">Anguilla anguilla</name>
    <name type="common">European freshwater eel</name>
    <name type="synonym">Muraena anguilla</name>
    <dbReference type="NCBI Taxonomy" id="7936"/>
    <lineage>
        <taxon>Eukaryota</taxon>
        <taxon>Metazoa</taxon>
        <taxon>Chordata</taxon>
        <taxon>Craniata</taxon>
        <taxon>Vertebrata</taxon>
        <taxon>Euteleostomi</taxon>
        <taxon>Actinopterygii</taxon>
        <taxon>Neopterygii</taxon>
        <taxon>Teleostei</taxon>
        <taxon>Anguilliformes</taxon>
        <taxon>Anguillidae</taxon>
        <taxon>Anguilla</taxon>
    </lineage>
</organism>
<sequence length="38" mass="4251">MFSPSQIKTEDNNLTHSSLLQRFSNFATVPPDLLICAN</sequence>
<reference evidence="1" key="1">
    <citation type="submission" date="2014-11" db="EMBL/GenBank/DDBJ databases">
        <authorList>
            <person name="Amaro Gonzalez C."/>
        </authorList>
    </citation>
    <scope>NUCLEOTIDE SEQUENCE</scope>
</reference>